<evidence type="ECO:0000313" key="5">
    <source>
        <dbReference type="EMBL" id="MBB4841828.1"/>
    </source>
</evidence>
<dbReference type="Proteomes" id="UP000562027">
    <property type="component" value="Unassembled WGS sequence"/>
</dbReference>
<dbReference type="InterPro" id="IPR000160">
    <property type="entry name" value="GGDEF_dom"/>
</dbReference>
<keyword evidence="3" id="KW-0175">Coiled coil</keyword>
<proteinExistence type="predicted"/>
<dbReference type="NCBIfam" id="TIGR00254">
    <property type="entry name" value="GGDEF"/>
    <property type="match status" value="1"/>
</dbReference>
<dbReference type="GO" id="GO:1902201">
    <property type="term" value="P:negative regulation of bacterial-type flagellum-dependent cell motility"/>
    <property type="evidence" value="ECO:0007669"/>
    <property type="project" value="TreeGrafter"/>
</dbReference>
<dbReference type="GO" id="GO:0005886">
    <property type="term" value="C:plasma membrane"/>
    <property type="evidence" value="ECO:0007669"/>
    <property type="project" value="TreeGrafter"/>
</dbReference>
<dbReference type="Gene3D" id="3.30.70.270">
    <property type="match status" value="1"/>
</dbReference>
<feature type="coiled-coil region" evidence="3">
    <location>
        <begin position="152"/>
        <end position="179"/>
    </location>
</feature>
<comment type="catalytic activity">
    <reaction evidence="2">
        <text>2 GTP = 3',3'-c-di-GMP + 2 diphosphate</text>
        <dbReference type="Rhea" id="RHEA:24898"/>
        <dbReference type="ChEBI" id="CHEBI:33019"/>
        <dbReference type="ChEBI" id="CHEBI:37565"/>
        <dbReference type="ChEBI" id="CHEBI:58805"/>
        <dbReference type="EC" id="2.7.7.65"/>
    </reaction>
</comment>
<evidence type="ECO:0000313" key="6">
    <source>
        <dbReference type="Proteomes" id="UP000562027"/>
    </source>
</evidence>
<name>A0A840L6I6_9BURK</name>
<evidence type="ECO:0000256" key="3">
    <source>
        <dbReference type="SAM" id="Coils"/>
    </source>
</evidence>
<dbReference type="GO" id="GO:0052621">
    <property type="term" value="F:diguanylate cyclase activity"/>
    <property type="evidence" value="ECO:0007669"/>
    <property type="project" value="UniProtKB-EC"/>
</dbReference>
<dbReference type="EMBL" id="JACHLP010000001">
    <property type="protein sequence ID" value="MBB4841828.1"/>
    <property type="molecule type" value="Genomic_DNA"/>
</dbReference>
<dbReference type="InterPro" id="IPR043128">
    <property type="entry name" value="Rev_trsase/Diguanyl_cyclase"/>
</dbReference>
<dbReference type="GO" id="GO:0043709">
    <property type="term" value="P:cell adhesion involved in single-species biofilm formation"/>
    <property type="evidence" value="ECO:0007669"/>
    <property type="project" value="TreeGrafter"/>
</dbReference>
<dbReference type="PROSITE" id="PS50887">
    <property type="entry name" value="GGDEF"/>
    <property type="match status" value="1"/>
</dbReference>
<dbReference type="FunFam" id="3.30.70.270:FF:000001">
    <property type="entry name" value="Diguanylate cyclase domain protein"/>
    <property type="match status" value="1"/>
</dbReference>
<dbReference type="InterPro" id="IPR029787">
    <property type="entry name" value="Nucleotide_cyclase"/>
</dbReference>
<evidence type="ECO:0000256" key="2">
    <source>
        <dbReference type="ARBA" id="ARBA00034247"/>
    </source>
</evidence>
<dbReference type="CDD" id="cd01949">
    <property type="entry name" value="GGDEF"/>
    <property type="match status" value="1"/>
</dbReference>
<dbReference type="SUPFAM" id="SSF55073">
    <property type="entry name" value="Nucleotide cyclase"/>
    <property type="match status" value="1"/>
</dbReference>
<accession>A0A840L6I6</accession>
<comment type="caution">
    <text evidence="5">The sequence shown here is derived from an EMBL/GenBank/DDBJ whole genome shotgun (WGS) entry which is preliminary data.</text>
</comment>
<reference evidence="5 6" key="1">
    <citation type="submission" date="2020-08" db="EMBL/GenBank/DDBJ databases">
        <title>Functional genomics of gut bacteria from endangered species of beetles.</title>
        <authorList>
            <person name="Carlos-Shanley C."/>
        </authorList>
    </citation>
    <scope>NUCLEOTIDE SEQUENCE [LARGE SCALE GENOMIC DNA]</scope>
    <source>
        <strain evidence="5 6">S00239</strain>
    </source>
</reference>
<keyword evidence="6" id="KW-1185">Reference proteome</keyword>
<dbReference type="InterPro" id="IPR050469">
    <property type="entry name" value="Diguanylate_Cyclase"/>
</dbReference>
<organism evidence="5 6">
    <name type="scientific">Roseateles oligotrophus</name>
    <dbReference type="NCBI Taxonomy" id="1769250"/>
    <lineage>
        <taxon>Bacteria</taxon>
        <taxon>Pseudomonadati</taxon>
        <taxon>Pseudomonadota</taxon>
        <taxon>Betaproteobacteria</taxon>
        <taxon>Burkholderiales</taxon>
        <taxon>Sphaerotilaceae</taxon>
        <taxon>Roseateles</taxon>
    </lineage>
</organism>
<evidence type="ECO:0000259" key="4">
    <source>
        <dbReference type="PROSITE" id="PS50887"/>
    </source>
</evidence>
<dbReference type="AlphaFoldDB" id="A0A840L6I6"/>
<dbReference type="RefSeq" id="WP_184295514.1">
    <property type="nucleotide sequence ID" value="NZ_JACHLP010000001.1"/>
</dbReference>
<dbReference type="Pfam" id="PF00990">
    <property type="entry name" value="GGDEF"/>
    <property type="match status" value="1"/>
</dbReference>
<dbReference type="SMART" id="SM00267">
    <property type="entry name" value="GGDEF"/>
    <property type="match status" value="1"/>
</dbReference>
<dbReference type="PANTHER" id="PTHR45138:SF9">
    <property type="entry name" value="DIGUANYLATE CYCLASE DGCM-RELATED"/>
    <property type="match status" value="1"/>
</dbReference>
<sequence length="350" mass="38349">MRYHDNIARSTEHLRAALPLMTRQRAALHPISYAVWYEFVSAINPPLSQAVLKHTAQGATLDEAQTWALYREHIGESLSSSDAEESRRLSEGLVRVLDTMAASAAEAGQETARFDNSLNNWVEQLLSSPSQQTHQDVLQELLNGTREIRGAMAVLQSQLAQSRHEISTLRDEVQKARSEALTDALTGLANRRAFDQQLSACMSNSPAQAQQEAPCLVLGDIDFFKRINDSFGHGFGDQVLRIVAQTLKNVAADQALAARVGGEEFALLLPTASLGQAQLLAEKLRSTVAAGRIRRGNVAQDIERVTISMGVTQWQRGESANSFYERADRALYASKHGGRNCVTVLEAQAA</sequence>
<evidence type="ECO:0000256" key="1">
    <source>
        <dbReference type="ARBA" id="ARBA00012528"/>
    </source>
</evidence>
<protein>
    <recommendedName>
        <fullName evidence="1">diguanylate cyclase</fullName>
        <ecNumber evidence="1">2.7.7.65</ecNumber>
    </recommendedName>
</protein>
<dbReference type="EC" id="2.7.7.65" evidence="1"/>
<dbReference type="PANTHER" id="PTHR45138">
    <property type="entry name" value="REGULATORY COMPONENTS OF SENSORY TRANSDUCTION SYSTEM"/>
    <property type="match status" value="1"/>
</dbReference>
<gene>
    <name evidence="5" type="ORF">HNP55_000323</name>
</gene>
<feature type="domain" description="GGDEF" evidence="4">
    <location>
        <begin position="212"/>
        <end position="347"/>
    </location>
</feature>